<evidence type="ECO:0000313" key="6">
    <source>
        <dbReference type="Proteomes" id="UP000006906"/>
    </source>
</evidence>
<feature type="region of interest" description="Disordered" evidence="3">
    <location>
        <begin position="1713"/>
        <end position="1748"/>
    </location>
</feature>
<protein>
    <recommendedName>
        <fullName evidence="4">EF-hand domain-containing protein</fullName>
    </recommendedName>
</protein>
<dbReference type="Pfam" id="PF13202">
    <property type="entry name" value="EF-hand_5"/>
    <property type="match status" value="1"/>
</dbReference>
<feature type="compositionally biased region" description="Low complexity" evidence="3">
    <location>
        <begin position="2439"/>
        <end position="2457"/>
    </location>
</feature>
<dbReference type="InterPro" id="IPR018247">
    <property type="entry name" value="EF_Hand_1_Ca_BS"/>
</dbReference>
<feature type="compositionally biased region" description="Low complexity" evidence="3">
    <location>
        <begin position="434"/>
        <end position="443"/>
    </location>
</feature>
<feature type="compositionally biased region" description="Low complexity" evidence="3">
    <location>
        <begin position="2730"/>
        <end position="2743"/>
    </location>
</feature>
<dbReference type="InterPro" id="IPR051425">
    <property type="entry name" value="Formin_Homology"/>
</dbReference>
<dbReference type="Gramene" id="PNW71392">
    <property type="protein sequence ID" value="PNW71392"/>
    <property type="gene ID" value="CHLRE_16g652400v5"/>
</dbReference>
<dbReference type="CDD" id="cd00051">
    <property type="entry name" value="EFh"/>
    <property type="match status" value="1"/>
</dbReference>
<evidence type="ECO:0000256" key="3">
    <source>
        <dbReference type="SAM" id="MobiDB-lite"/>
    </source>
</evidence>
<feature type="compositionally biased region" description="Gly residues" evidence="3">
    <location>
        <begin position="2800"/>
        <end position="2810"/>
    </location>
</feature>
<feature type="region of interest" description="Disordered" evidence="3">
    <location>
        <begin position="2399"/>
        <end position="2863"/>
    </location>
</feature>
<feature type="region of interest" description="Disordered" evidence="3">
    <location>
        <begin position="389"/>
        <end position="414"/>
    </location>
</feature>
<feature type="region of interest" description="Disordered" evidence="3">
    <location>
        <begin position="648"/>
        <end position="676"/>
    </location>
</feature>
<feature type="coiled-coil region" evidence="2">
    <location>
        <begin position="1194"/>
        <end position="1277"/>
    </location>
</feature>
<feature type="compositionally biased region" description="Polar residues" evidence="3">
    <location>
        <begin position="2853"/>
        <end position="2863"/>
    </location>
</feature>
<dbReference type="ExpressionAtlas" id="A0A2K3CSY2">
    <property type="expression patterns" value="differential"/>
</dbReference>
<dbReference type="PROSITE" id="PS50222">
    <property type="entry name" value="EF_HAND_2"/>
    <property type="match status" value="2"/>
</dbReference>
<keyword evidence="6" id="KW-1185">Reference proteome</keyword>
<feature type="compositionally biased region" description="Gly residues" evidence="3">
    <location>
        <begin position="1382"/>
        <end position="1397"/>
    </location>
</feature>
<name>A0A2K3CSY2_CHLRE</name>
<feature type="compositionally biased region" description="Low complexity" evidence="3">
    <location>
        <begin position="2696"/>
        <end position="2711"/>
    </location>
</feature>
<evidence type="ECO:0000313" key="5">
    <source>
        <dbReference type="EMBL" id="PNW71392.1"/>
    </source>
</evidence>
<feature type="compositionally biased region" description="Low complexity" evidence="3">
    <location>
        <begin position="2816"/>
        <end position="2846"/>
    </location>
</feature>
<evidence type="ECO:0000256" key="2">
    <source>
        <dbReference type="SAM" id="Coils"/>
    </source>
</evidence>
<feature type="region of interest" description="Disordered" evidence="3">
    <location>
        <begin position="434"/>
        <end position="497"/>
    </location>
</feature>
<feature type="compositionally biased region" description="Pro residues" evidence="3">
    <location>
        <begin position="7"/>
        <end position="16"/>
    </location>
</feature>
<feature type="compositionally biased region" description="Low complexity" evidence="3">
    <location>
        <begin position="2498"/>
        <end position="2509"/>
    </location>
</feature>
<dbReference type="SUPFAM" id="SSF101447">
    <property type="entry name" value="Formin homology 2 domain (FH2 domain)"/>
    <property type="match status" value="1"/>
</dbReference>
<accession>A0A2K3CSY2</accession>
<dbReference type="GO" id="GO:0005509">
    <property type="term" value="F:calcium ion binding"/>
    <property type="evidence" value="ECO:0007669"/>
    <property type="project" value="InterPro"/>
</dbReference>
<dbReference type="InterPro" id="IPR002048">
    <property type="entry name" value="EF_hand_dom"/>
</dbReference>
<dbReference type="GeneID" id="5723781"/>
<feature type="compositionally biased region" description="Pro residues" evidence="3">
    <location>
        <begin position="446"/>
        <end position="455"/>
    </location>
</feature>
<feature type="compositionally biased region" description="Low complexity" evidence="3">
    <location>
        <begin position="2534"/>
        <end position="2559"/>
    </location>
</feature>
<feature type="region of interest" description="Disordered" evidence="3">
    <location>
        <begin position="1349"/>
        <end position="1403"/>
    </location>
</feature>
<feature type="region of interest" description="Disordered" evidence="3">
    <location>
        <begin position="1"/>
        <end position="25"/>
    </location>
</feature>
<dbReference type="OMA" id="DFTIMAM"/>
<dbReference type="STRING" id="3055.A0A2K3CSY2"/>
<feature type="compositionally biased region" description="Gly residues" evidence="3">
    <location>
        <begin position="2762"/>
        <end position="2771"/>
    </location>
</feature>
<evidence type="ECO:0000256" key="1">
    <source>
        <dbReference type="ARBA" id="ARBA00022837"/>
    </source>
</evidence>
<dbReference type="OrthoDB" id="545114at2759"/>
<feature type="compositionally biased region" description="Gly residues" evidence="3">
    <location>
        <begin position="2712"/>
        <end position="2729"/>
    </location>
</feature>
<dbReference type="InterPro" id="IPR011992">
    <property type="entry name" value="EF-hand-dom_pair"/>
</dbReference>
<dbReference type="KEGG" id="cre:CHLRE_16g652400v5"/>
<reference evidence="5 6" key="1">
    <citation type="journal article" date="2007" name="Science">
        <title>The Chlamydomonas genome reveals the evolution of key animal and plant functions.</title>
        <authorList>
            <person name="Merchant S.S."/>
            <person name="Prochnik S.E."/>
            <person name="Vallon O."/>
            <person name="Harris E.H."/>
            <person name="Karpowicz S.J."/>
            <person name="Witman G.B."/>
            <person name="Terry A."/>
            <person name="Salamov A."/>
            <person name="Fritz-Laylin L.K."/>
            <person name="Marechal-Drouard L."/>
            <person name="Marshall W.F."/>
            <person name="Qu L.H."/>
            <person name="Nelson D.R."/>
            <person name="Sanderfoot A.A."/>
            <person name="Spalding M.H."/>
            <person name="Kapitonov V.V."/>
            <person name="Ren Q."/>
            <person name="Ferris P."/>
            <person name="Lindquist E."/>
            <person name="Shapiro H."/>
            <person name="Lucas S.M."/>
            <person name="Grimwood J."/>
            <person name="Schmutz J."/>
            <person name="Cardol P."/>
            <person name="Cerutti H."/>
            <person name="Chanfreau G."/>
            <person name="Chen C.L."/>
            <person name="Cognat V."/>
            <person name="Croft M.T."/>
            <person name="Dent R."/>
            <person name="Dutcher S."/>
            <person name="Fernandez E."/>
            <person name="Fukuzawa H."/>
            <person name="Gonzalez-Ballester D."/>
            <person name="Gonzalez-Halphen D."/>
            <person name="Hallmann A."/>
            <person name="Hanikenne M."/>
            <person name="Hippler M."/>
            <person name="Inwood W."/>
            <person name="Jabbari K."/>
            <person name="Kalanon M."/>
            <person name="Kuras R."/>
            <person name="Lefebvre P.A."/>
            <person name="Lemaire S.D."/>
            <person name="Lobanov A.V."/>
            <person name="Lohr M."/>
            <person name="Manuell A."/>
            <person name="Meier I."/>
            <person name="Mets L."/>
            <person name="Mittag M."/>
            <person name="Mittelmeier T."/>
            <person name="Moroney J.V."/>
            <person name="Moseley J."/>
            <person name="Napoli C."/>
            <person name="Nedelcu A.M."/>
            <person name="Niyogi K."/>
            <person name="Novoselov S.V."/>
            <person name="Paulsen I.T."/>
            <person name="Pazour G."/>
            <person name="Purton S."/>
            <person name="Ral J.P."/>
            <person name="Riano-Pachon D.M."/>
            <person name="Riekhof W."/>
            <person name="Rymarquis L."/>
            <person name="Schroda M."/>
            <person name="Stern D."/>
            <person name="Umen J."/>
            <person name="Willows R."/>
            <person name="Wilson N."/>
            <person name="Zimmer S.L."/>
            <person name="Allmer J."/>
            <person name="Balk J."/>
            <person name="Bisova K."/>
            <person name="Chen C.J."/>
            <person name="Elias M."/>
            <person name="Gendler K."/>
            <person name="Hauser C."/>
            <person name="Lamb M.R."/>
            <person name="Ledford H."/>
            <person name="Long J.C."/>
            <person name="Minagawa J."/>
            <person name="Page M.D."/>
            <person name="Pan J."/>
            <person name="Pootakham W."/>
            <person name="Roje S."/>
            <person name="Rose A."/>
            <person name="Stahlberg E."/>
            <person name="Terauchi A.M."/>
            <person name="Yang P."/>
            <person name="Ball S."/>
            <person name="Bowler C."/>
            <person name="Dieckmann C.L."/>
            <person name="Gladyshev V.N."/>
            <person name="Green P."/>
            <person name="Jorgensen R."/>
            <person name="Mayfield S."/>
            <person name="Mueller-Roeber B."/>
            <person name="Rajamani S."/>
            <person name="Sayre R.T."/>
            <person name="Brokstein P."/>
            <person name="Dubchak I."/>
            <person name="Goodstein D."/>
            <person name="Hornick L."/>
            <person name="Huang Y.W."/>
            <person name="Jhaveri J."/>
            <person name="Luo Y."/>
            <person name="Martinez D."/>
            <person name="Ngau W.C."/>
            <person name="Otillar B."/>
            <person name="Poliakov A."/>
            <person name="Porter A."/>
            <person name="Szajkowski L."/>
            <person name="Werner G."/>
            <person name="Zhou K."/>
            <person name="Grigoriev I.V."/>
            <person name="Rokhsar D.S."/>
            <person name="Grossman A.R."/>
        </authorList>
    </citation>
    <scope>NUCLEOTIDE SEQUENCE [LARGE SCALE GENOMIC DNA]</scope>
    <source>
        <strain evidence="6">CC-503</strain>
    </source>
</reference>
<dbReference type="PANTHER" id="PTHR45725">
    <property type="entry name" value="FORMIN HOMOLOGY 2 FAMILY MEMBER"/>
    <property type="match status" value="1"/>
</dbReference>
<feature type="region of interest" description="Disordered" evidence="3">
    <location>
        <begin position="2046"/>
        <end position="2081"/>
    </location>
</feature>
<feature type="domain" description="EF-hand" evidence="4">
    <location>
        <begin position="2111"/>
        <end position="2146"/>
    </location>
</feature>
<organism evidence="5 6">
    <name type="scientific">Chlamydomonas reinhardtii</name>
    <name type="common">Chlamydomonas smithii</name>
    <dbReference type="NCBI Taxonomy" id="3055"/>
    <lineage>
        <taxon>Eukaryota</taxon>
        <taxon>Viridiplantae</taxon>
        <taxon>Chlorophyta</taxon>
        <taxon>core chlorophytes</taxon>
        <taxon>Chlorophyceae</taxon>
        <taxon>CS clade</taxon>
        <taxon>Chlamydomonadales</taxon>
        <taxon>Chlamydomonadaceae</taxon>
        <taxon>Chlamydomonas</taxon>
    </lineage>
</organism>
<evidence type="ECO:0000259" key="4">
    <source>
        <dbReference type="PROSITE" id="PS50222"/>
    </source>
</evidence>
<dbReference type="PROSITE" id="PS00018">
    <property type="entry name" value="EF_HAND_1"/>
    <property type="match status" value="1"/>
</dbReference>
<feature type="compositionally biased region" description="Gly residues" evidence="3">
    <location>
        <begin position="2744"/>
        <end position="2755"/>
    </location>
</feature>
<dbReference type="SUPFAM" id="SSF47473">
    <property type="entry name" value="EF-hand"/>
    <property type="match status" value="1"/>
</dbReference>
<dbReference type="SMART" id="SM00054">
    <property type="entry name" value="EFh"/>
    <property type="match status" value="2"/>
</dbReference>
<feature type="compositionally biased region" description="Gly residues" evidence="3">
    <location>
        <begin position="2655"/>
        <end position="2667"/>
    </location>
</feature>
<dbReference type="PANTHER" id="PTHR45725:SF18">
    <property type="entry name" value="ORC1-LIKE AAA ATPASE DOMAIN-CONTAINING PROTEIN"/>
    <property type="match status" value="1"/>
</dbReference>
<keyword evidence="1" id="KW-0106">Calcium</keyword>
<feature type="compositionally biased region" description="Low complexity" evidence="3">
    <location>
        <begin position="488"/>
        <end position="497"/>
    </location>
</feature>
<proteinExistence type="predicted"/>
<dbReference type="RefSeq" id="XP_042915465.1">
    <property type="nucleotide sequence ID" value="XM_043070822.1"/>
</dbReference>
<keyword evidence="2" id="KW-0175">Coiled coil</keyword>
<feature type="compositionally biased region" description="Low complexity" evidence="3">
    <location>
        <begin position="1095"/>
        <end position="1128"/>
    </location>
</feature>
<feature type="compositionally biased region" description="Basic and acidic residues" evidence="3">
    <location>
        <begin position="2575"/>
        <end position="2588"/>
    </location>
</feature>
<feature type="compositionally biased region" description="Gly residues" evidence="3">
    <location>
        <begin position="2618"/>
        <end position="2640"/>
    </location>
</feature>
<feature type="compositionally biased region" description="Basic and acidic residues" evidence="3">
    <location>
        <begin position="2670"/>
        <end position="2684"/>
    </location>
</feature>
<gene>
    <name evidence="5" type="ORF">CHLRE_16g652400v5</name>
</gene>
<dbReference type="EMBL" id="CM008977">
    <property type="protein sequence ID" value="PNW71392.1"/>
    <property type="molecule type" value="Genomic_DNA"/>
</dbReference>
<dbReference type="Gene3D" id="1.10.238.10">
    <property type="entry name" value="EF-hand"/>
    <property type="match status" value="1"/>
</dbReference>
<feature type="domain" description="EF-hand" evidence="4">
    <location>
        <begin position="2246"/>
        <end position="2281"/>
    </location>
</feature>
<dbReference type="Proteomes" id="UP000006906">
    <property type="component" value="Chromosome 16"/>
</dbReference>
<feature type="region of interest" description="Disordered" evidence="3">
    <location>
        <begin position="1087"/>
        <end position="1133"/>
    </location>
</feature>
<dbReference type="InParanoid" id="A0A2K3CSY2"/>
<sequence length="2863" mass="303098">MSEDAPLPDPPPPPPLEGEKAPLPAKLAGLQTALPQQDFQKIIVHGKPKEPDRERKAVCKPPNDQHLPTSRLKLFCFDKTTGKPLANVQVAVKTLPNNDPDKSKSVSNAFGNRAFSRKDGYVSCKVLAGYPYLISATASGFHDFGHMGEHLLLRPGDGEVVEAEVGLVPIRIAVVVTLRELRPLHHPDSMQRDVTGQVNPLFSLPKIDTRFGVPPQRVSFYSSEGIKMDFVATTVESQDVLVGWPGTLGNTAEAATCSLGIYSTDNDGHCFFYGPKVGGKRGNGRKPRDWSQIDVGRWEYTCKYHLRANWESPVCMLFESYRRQVDYPAHVARYPPRGDAKDRLNASPGKRRASLAALLPGSREELAASREALALAPVHEIMRASSIAGSTRGGGAAAVGAGAGGNGSTPTGVKNKEQLMSSFLESAAEVAAVASSGGSVADPNEPEAPPPPPPLELQSSHAAASAAGGDGAEARSQAGASGSGRGRPGSSRGRNAVAAEARSVAAAAAAAAAGSALDPDEVQELEAELAVYPDNNIHNYLDPGEYKLQMKDPSRLLIFYTYSGDGEAAEINRAQNAVVPFTMRNTDDSFIHPRDGSILRPTQFPVQLYCRARPWFHIAVYDVESLEEVGTRYGLFFTIERITIQPAGTKARGSEGDGMSNGGGPGRRLKGQKDERNADVDAYLEKQKEKGKLAHLWAKAEVAEAEATGKQFLLPQDSEALDPNVFPYKVEEVEVVSELMYSGHLGANKDKMWMTPGDKYRLTVQMRTPFLDYDAVQVRVANWELEPFVFYAMRKVVLLVGVREAFNQQPMPHTEVVVEVREPPQPPRPPVVKPEWCEAPSAYAQRIIDQLIDYVVQNNREAMAVEKGPASEQRGYTDAEGLVSFEVPPESRVFVRAVNTVDFEATESTSERLLTSEPEQFVGFQLQRICRTAAVVLDSATGEGVPGFTLKGYDITDYVPDVPKEGSKKVRQLLDPDLLDDVDVEALGLEPFQVETTGPDGAAMQPFCRRAGRVIKVLVAASPRSHLMPSLVMPRSANALYVVTSDKHSVVFKAPSRPRVRVICHDTCTFEEIYGVRFRVMVRRIEAPPPPPENASGAGRRSGASSRIMSRAASRAGSRAGSQAPSRSISRTNSMRASAATAAAAAAAVANAAAIDAAVAGIAAERAAAEAAEPPPPPPPPPPPALLAATAAAIAVLRDQQRDTVSQVEELERTMAELQDQQEADLASGSGSMEAAEAVAAQQRQLEPLMAGLKASLQRQQQQLDELLAAEAEAAAAVAAAAAAAAEQAALDAAAAAAAPPPEPEFVPGAGYNEAAAKALAAAASFNPDAAMASGGLDAIFGTGTVAAASAPRARRKTSDSQGGGGSVGAAGASLRTRLRGVGSGNGDGSATRGGAGAAANSRNVGMGVRAEEDDATLKRRAEEEAMMAVFDQAPEEEEPWGRVIWDSVTGLEENDNLILEEDAEVAVQIFPCWPYDVRSQMLKGRAVGHVGPPDFRFYLPRDGDAFRFWLERDKALPDFWDEQGAARLPYHPLARLQPLAPPHRLLARPHGDLKLLRPPAFDLNAITDPAVTADTDPRLASANATPRVNFADVPLTIDDGGKGTKSGLVPKLSLAGPEAEDLRSALKGSEEVRKLHRTVSAVQYDPNDANEDMNDLAWNQLRLSDASYLPLERTRLLQFLTKWGSFPHIQGGHCKACAGVDRTPDTNPLLLASAPPTPRFAGDSPRSGGGTARSGADDAAGTAPYGGHGPAHRGALYRSRLVPGLELAAQWVFDQRPAPRPEVPPHLRRFVPDRFARTHAIVAHSEAIYCKSPFFTWWLPNGGGVHVAVNDGLYRDLIPLIDAVALSVEYMDQHLEKVNKVNEGRGKHGRFLLGHEVVDSFCGGVFILDVSSAQPFSGISFMLEQLSKTFDYWAGSTPEGMTPPRFNVLLCSRDVVECWRSGLGYVTEGLLGRLRPWYEDVKQKMPAAPGFNMEKALRTAAGMAKSQVPLFLLCGGLLESPLNTPTEMSRVLYDMQLACINTQAPMQPVHAVELYPMPQARVEGGASGVAPASEAGDDDIGDGAGPRELRPLPPAARLGGADDGMTEVSVEEAAALGSNIFALLVDSLACERVRLLELFREVDKDSDGCLDWSQLYRLVLRLVPDATPAHIRYVQLLLDRTGDNRVRYKDLAAAVRACSRGGITVSLRDRLEVALVLHKMAITMLVGRVTPAELFARYDCDEDSYWSEKEQWNMLKDLFPGLRPAEHALLFEAFQDVDKNGDGRISRDEWSRAFSAGGVPGLPGTGMLGTADQIQRMKDAGELDDFTIMAMKAAEENKRLSRIRGADFPLTAALVKIAGATRGMHRRLDLGRARAFADPIDLVPLQQVRDALDANLQQLLAFEKAYGKQLTAEYQDRPFRNYPGQANPLTADPGSLARGGARKRPASANRALRPTRESSSAYSSSSAATSIAPSSAHRAGGLGSTAGRSGAGSYREPPSPSRPESARSAARPRSRPHSAASSRAPSSRLLEPTASHTAYLAATNSGGGGGSRPGSAAPGSRPGSRPSSRPSSASRQRPPMSPVPAWATAAAASDDPHLRKLAEHEASSGEVGAMPPLGREHSASSQQAQPWHTGASAGLGLGGGAGGGGSFSSRAGGGLLASRPSGSIADVSVGDGGAGTGGGGGDPRLAGRQEYRPPSERSLLRPSASYGSRTPGSSKAPSAEPSAASVNGGGGEAAASGVGGGDGGSNASSRPNSAPARRPGGGSSVGGGSVRGSVAFGAGGGDGSGAGMPAVYGKIPLPPSARRQLPMKSAMLGFEGEGLEGGASGGLPFLSSPDPNAPPAGAGASGAGSRPSSAGRRSFGPAGFRMDSGNSRTSQGWV</sequence>
<feature type="compositionally biased region" description="Gly residues" evidence="3">
    <location>
        <begin position="391"/>
        <end position="407"/>
    </location>
</feature>